<evidence type="ECO:0000313" key="6">
    <source>
        <dbReference type="EMBL" id="SPP97528.1"/>
    </source>
</evidence>
<dbReference type="GO" id="GO:0000976">
    <property type="term" value="F:transcription cis-regulatory region binding"/>
    <property type="evidence" value="ECO:0007669"/>
    <property type="project" value="TreeGrafter"/>
</dbReference>
<protein>
    <submittedName>
        <fullName evidence="6">Transcriptional regulator</fullName>
    </submittedName>
</protein>
<dbReference type="PROSITE" id="PS50977">
    <property type="entry name" value="HTH_TETR_2"/>
    <property type="match status" value="1"/>
</dbReference>
<keyword evidence="3" id="KW-0804">Transcription</keyword>
<evidence type="ECO:0000256" key="1">
    <source>
        <dbReference type="ARBA" id="ARBA00023015"/>
    </source>
</evidence>
<dbReference type="Pfam" id="PF00440">
    <property type="entry name" value="TetR_N"/>
    <property type="match status" value="1"/>
</dbReference>
<dbReference type="KEGG" id="bvz:BRAD3257_6635"/>
<dbReference type="InterPro" id="IPR036271">
    <property type="entry name" value="Tet_transcr_reg_TetR-rel_C_sf"/>
</dbReference>
<dbReference type="PANTHER" id="PTHR30055:SF151">
    <property type="entry name" value="TRANSCRIPTIONAL REGULATORY PROTEIN"/>
    <property type="match status" value="1"/>
</dbReference>
<dbReference type="SUPFAM" id="SSF48498">
    <property type="entry name" value="Tetracyclin repressor-like, C-terminal domain"/>
    <property type="match status" value="1"/>
</dbReference>
<dbReference type="Gene3D" id="1.10.357.10">
    <property type="entry name" value="Tetracycline Repressor, domain 2"/>
    <property type="match status" value="1"/>
</dbReference>
<proteinExistence type="predicted"/>
<dbReference type="InterPro" id="IPR041478">
    <property type="entry name" value="TetR_C_27"/>
</dbReference>
<gene>
    <name evidence="6" type="ORF">BRAD3257_6635</name>
</gene>
<dbReference type="GO" id="GO:0003700">
    <property type="term" value="F:DNA-binding transcription factor activity"/>
    <property type="evidence" value="ECO:0007669"/>
    <property type="project" value="TreeGrafter"/>
</dbReference>
<sequence length="199" mass="22445">MTLVAEHIEGDTRDRILEVAERLFRQIGYQKTTVGDIAKELRMSPANVYRFFESKKAIHQAVARSLMGEVELEAQRIVARPGPVKDRFRELLTTIHRMNTERYVGDNKLHEMVEIAMQEDWDVCVSHMECIAGLIGQMIAQGVASGEFEAPDLQLAALCSCTAMMRFFHPQMIAQCATKPGPNIDQMIDFVIAGLSPRH</sequence>
<evidence type="ECO:0000256" key="3">
    <source>
        <dbReference type="ARBA" id="ARBA00023163"/>
    </source>
</evidence>
<evidence type="ECO:0000256" key="4">
    <source>
        <dbReference type="PROSITE-ProRule" id="PRU00335"/>
    </source>
</evidence>
<dbReference type="InterPro" id="IPR001647">
    <property type="entry name" value="HTH_TetR"/>
</dbReference>
<name>A0A2U3Q850_9BRAD</name>
<dbReference type="EMBL" id="LS398110">
    <property type="protein sequence ID" value="SPP97528.1"/>
    <property type="molecule type" value="Genomic_DNA"/>
</dbReference>
<dbReference type="PANTHER" id="PTHR30055">
    <property type="entry name" value="HTH-TYPE TRANSCRIPTIONAL REGULATOR RUTR"/>
    <property type="match status" value="1"/>
</dbReference>
<dbReference type="PRINTS" id="PR00455">
    <property type="entry name" value="HTHTETR"/>
</dbReference>
<keyword evidence="2 4" id="KW-0238">DNA-binding</keyword>
<dbReference type="RefSeq" id="WP_122404883.1">
    <property type="nucleotide sequence ID" value="NZ_LS398110.1"/>
</dbReference>
<reference evidence="6 7" key="1">
    <citation type="submission" date="2018-03" db="EMBL/GenBank/DDBJ databases">
        <authorList>
            <person name="Gully D."/>
        </authorList>
    </citation>
    <scope>NUCLEOTIDE SEQUENCE [LARGE SCALE GENOMIC DNA]</scope>
    <source>
        <strain evidence="6">ORS3257</strain>
    </source>
</reference>
<evidence type="ECO:0000313" key="7">
    <source>
        <dbReference type="Proteomes" id="UP000246085"/>
    </source>
</evidence>
<dbReference type="Proteomes" id="UP000246085">
    <property type="component" value="Chromosome BRAD3257"/>
</dbReference>
<dbReference type="AlphaFoldDB" id="A0A2U3Q850"/>
<dbReference type="InterPro" id="IPR050109">
    <property type="entry name" value="HTH-type_TetR-like_transc_reg"/>
</dbReference>
<dbReference type="InterPro" id="IPR009057">
    <property type="entry name" value="Homeodomain-like_sf"/>
</dbReference>
<feature type="DNA-binding region" description="H-T-H motif" evidence="4">
    <location>
        <begin position="33"/>
        <end position="52"/>
    </location>
</feature>
<organism evidence="6 7">
    <name type="scientific">Bradyrhizobium vignae</name>
    <dbReference type="NCBI Taxonomy" id="1549949"/>
    <lineage>
        <taxon>Bacteria</taxon>
        <taxon>Pseudomonadati</taxon>
        <taxon>Pseudomonadota</taxon>
        <taxon>Alphaproteobacteria</taxon>
        <taxon>Hyphomicrobiales</taxon>
        <taxon>Nitrobacteraceae</taxon>
        <taxon>Bradyrhizobium</taxon>
    </lineage>
</organism>
<evidence type="ECO:0000256" key="2">
    <source>
        <dbReference type="ARBA" id="ARBA00023125"/>
    </source>
</evidence>
<feature type="domain" description="HTH tetR-type" evidence="5">
    <location>
        <begin position="10"/>
        <end position="70"/>
    </location>
</feature>
<dbReference type="Pfam" id="PF17935">
    <property type="entry name" value="TetR_C_27"/>
    <property type="match status" value="1"/>
</dbReference>
<evidence type="ECO:0000259" key="5">
    <source>
        <dbReference type="PROSITE" id="PS50977"/>
    </source>
</evidence>
<keyword evidence="1" id="KW-0805">Transcription regulation</keyword>
<dbReference type="SUPFAM" id="SSF46689">
    <property type="entry name" value="Homeodomain-like"/>
    <property type="match status" value="1"/>
</dbReference>
<accession>A0A2U3Q850</accession>